<name>A0A026VZ29_OOCBI</name>
<dbReference type="OrthoDB" id="10057701at2759"/>
<proteinExistence type="predicted"/>
<organism evidence="2 3">
    <name type="scientific">Ooceraea biroi</name>
    <name type="common">Clonal raider ant</name>
    <name type="synonym">Cerapachys biroi</name>
    <dbReference type="NCBI Taxonomy" id="2015173"/>
    <lineage>
        <taxon>Eukaryota</taxon>
        <taxon>Metazoa</taxon>
        <taxon>Ecdysozoa</taxon>
        <taxon>Arthropoda</taxon>
        <taxon>Hexapoda</taxon>
        <taxon>Insecta</taxon>
        <taxon>Pterygota</taxon>
        <taxon>Neoptera</taxon>
        <taxon>Endopterygota</taxon>
        <taxon>Hymenoptera</taxon>
        <taxon>Apocrita</taxon>
        <taxon>Aculeata</taxon>
        <taxon>Formicoidea</taxon>
        <taxon>Formicidae</taxon>
        <taxon>Dorylinae</taxon>
        <taxon>Ooceraea</taxon>
    </lineage>
</organism>
<feature type="domain" description="GIY-YIG" evidence="1">
    <location>
        <begin position="1"/>
        <end position="80"/>
    </location>
</feature>
<dbReference type="InterPro" id="IPR035901">
    <property type="entry name" value="GIY-YIG_endonuc_sf"/>
</dbReference>
<protein>
    <recommendedName>
        <fullName evidence="1">GIY-YIG domain-containing protein</fullName>
    </recommendedName>
</protein>
<evidence type="ECO:0000313" key="3">
    <source>
        <dbReference type="Proteomes" id="UP000053097"/>
    </source>
</evidence>
<dbReference type="CDD" id="cd10442">
    <property type="entry name" value="GIY-YIG_PLEs"/>
    <property type="match status" value="1"/>
</dbReference>
<dbReference type="Pfam" id="PF01541">
    <property type="entry name" value="GIY-YIG"/>
    <property type="match status" value="1"/>
</dbReference>
<gene>
    <name evidence="2" type="ORF">X777_12835</name>
</gene>
<dbReference type="Proteomes" id="UP000053097">
    <property type="component" value="Unassembled WGS sequence"/>
</dbReference>
<dbReference type="InterPro" id="IPR000305">
    <property type="entry name" value="GIY-YIG_endonuc"/>
</dbReference>
<dbReference type="PROSITE" id="PS50164">
    <property type="entry name" value="GIY_YIG"/>
    <property type="match status" value="1"/>
</dbReference>
<dbReference type="Gene3D" id="3.40.1440.10">
    <property type="entry name" value="GIY-YIG endonuclease"/>
    <property type="match status" value="1"/>
</dbReference>
<feature type="non-terminal residue" evidence="2">
    <location>
        <position position="1"/>
    </location>
</feature>
<evidence type="ECO:0000259" key="1">
    <source>
        <dbReference type="PROSITE" id="PS50164"/>
    </source>
</evidence>
<reference evidence="2 3" key="1">
    <citation type="journal article" date="2014" name="Curr. Biol.">
        <title>The genome of the clonal raider ant Cerapachys biroi.</title>
        <authorList>
            <person name="Oxley P.R."/>
            <person name="Ji L."/>
            <person name="Fetter-Pruneda I."/>
            <person name="McKenzie S.K."/>
            <person name="Li C."/>
            <person name="Hu H."/>
            <person name="Zhang G."/>
            <person name="Kronauer D.J."/>
        </authorList>
    </citation>
    <scope>NUCLEOTIDE SEQUENCE [LARGE SCALE GENOMIC DNA]</scope>
</reference>
<accession>A0A026VZ29</accession>
<evidence type="ECO:0000313" key="2">
    <source>
        <dbReference type="EMBL" id="EZA49027.1"/>
    </source>
</evidence>
<dbReference type="EMBL" id="KK107550">
    <property type="protein sequence ID" value="EZA49027.1"/>
    <property type="molecule type" value="Genomic_DNA"/>
</dbReference>
<sequence length="118" mass="13859">VVYKIDCTACHACYIGQTKRHLKTRIKEHMSDINKHPDNLSVVSQHRIVNSHEFSWNNVNILHKEDHFKKREIAEMIFIKQSSDAINSQRYTNNLPSIYDNILTKAHDFRTTRPINSV</sequence>
<keyword evidence="3" id="KW-1185">Reference proteome</keyword>
<dbReference type="AlphaFoldDB" id="A0A026VZ29"/>
<dbReference type="SUPFAM" id="SSF82771">
    <property type="entry name" value="GIY-YIG endonuclease"/>
    <property type="match status" value="1"/>
</dbReference>